<geneLocation type="plasmid" evidence="6 7">
    <name>pSCL4</name>
</geneLocation>
<gene>
    <name evidence="6" type="ORF">SCLAV_p1400</name>
</gene>
<proteinExistence type="predicted"/>
<dbReference type="InterPro" id="IPR020449">
    <property type="entry name" value="Tscrpt_reg_AraC-type_HTH"/>
</dbReference>
<evidence type="ECO:0000256" key="1">
    <source>
        <dbReference type="ARBA" id="ARBA00023015"/>
    </source>
</evidence>
<keyword evidence="1" id="KW-0805">Transcription regulation</keyword>
<dbReference type="InterPro" id="IPR018060">
    <property type="entry name" value="HTH_AraC"/>
</dbReference>
<dbReference type="InterPro" id="IPR050204">
    <property type="entry name" value="AraC_XylS_family_regulators"/>
</dbReference>
<feature type="domain" description="HTH araC/xylS-type" evidence="5">
    <location>
        <begin position="216"/>
        <end position="317"/>
    </location>
</feature>
<evidence type="ECO:0000259" key="5">
    <source>
        <dbReference type="PROSITE" id="PS01124"/>
    </source>
</evidence>
<dbReference type="Pfam" id="PF12833">
    <property type="entry name" value="HTH_18"/>
    <property type="match status" value="1"/>
</dbReference>
<sequence>MWSWMSTENVAAADRADWYHDVISRTVAPHELTVTDPSAFRARSGGMSLGRIGVSRHFHTEHSSRRTPRLIRQGDPEHFVLGVITHGAKKISQHRTDTVLGTGDGVLFDTSHPYAVGTPGTGSSGMTFLHIPRTLLSFHAPRLDTVLPQRFPTGHGLAAILRHFIDSLHTHTAECTPQERRILDRTALDLVTGFVAEQTDTWAGAPADTPQRVLLHRVDAFIDDHLGDPRLDPRAVADHHHISLRTLQALFRTREEGIAASIKRRRLDRCRADLSAPGQAGVPIGVIAARWGFGRPAGFSRAFRDTYGISPQEYRNQQAAEGARRANQVCAPGQPGGSRGA</sequence>
<protein>
    <submittedName>
        <fullName evidence="6">AraC family transcription regulator</fullName>
    </submittedName>
</protein>
<dbReference type="GO" id="GO:0003700">
    <property type="term" value="F:DNA-binding transcription factor activity"/>
    <property type="evidence" value="ECO:0007669"/>
    <property type="project" value="InterPro"/>
</dbReference>
<keyword evidence="2" id="KW-0238">DNA-binding</keyword>
<dbReference type="InterPro" id="IPR035418">
    <property type="entry name" value="AraC-bd_2"/>
</dbReference>
<evidence type="ECO:0000256" key="3">
    <source>
        <dbReference type="ARBA" id="ARBA00023163"/>
    </source>
</evidence>
<dbReference type="eggNOG" id="COG2207">
    <property type="taxonomic scope" value="Bacteria"/>
</dbReference>
<keyword evidence="3" id="KW-0804">Transcription</keyword>
<evidence type="ECO:0000313" key="7">
    <source>
        <dbReference type="Proteomes" id="UP000002357"/>
    </source>
</evidence>
<dbReference type="PANTHER" id="PTHR46796">
    <property type="entry name" value="HTH-TYPE TRANSCRIPTIONAL ACTIVATOR RHAS-RELATED"/>
    <property type="match status" value="1"/>
</dbReference>
<dbReference type="SUPFAM" id="SSF46689">
    <property type="entry name" value="Homeodomain-like"/>
    <property type="match status" value="1"/>
</dbReference>
<evidence type="ECO:0000256" key="4">
    <source>
        <dbReference type="SAM" id="MobiDB-lite"/>
    </source>
</evidence>
<dbReference type="EMBL" id="CM000914">
    <property type="protein sequence ID" value="EFG04882.2"/>
    <property type="molecule type" value="Genomic_DNA"/>
</dbReference>
<dbReference type="PRINTS" id="PR00032">
    <property type="entry name" value="HTHARAC"/>
</dbReference>
<dbReference type="Pfam" id="PF14525">
    <property type="entry name" value="AraC_binding_2"/>
    <property type="match status" value="1"/>
</dbReference>
<evidence type="ECO:0000313" key="6">
    <source>
        <dbReference type="EMBL" id="EFG04882.2"/>
    </source>
</evidence>
<feature type="region of interest" description="Disordered" evidence="4">
    <location>
        <begin position="317"/>
        <end position="341"/>
    </location>
</feature>
<dbReference type="AlphaFoldDB" id="D5SLT9"/>
<dbReference type="PROSITE" id="PS01124">
    <property type="entry name" value="HTH_ARAC_FAMILY_2"/>
    <property type="match status" value="1"/>
</dbReference>
<keyword evidence="6" id="KW-0614">Plasmid</keyword>
<evidence type="ECO:0000256" key="2">
    <source>
        <dbReference type="ARBA" id="ARBA00023125"/>
    </source>
</evidence>
<dbReference type="InterPro" id="IPR009057">
    <property type="entry name" value="Homeodomain-like_sf"/>
</dbReference>
<dbReference type="SMART" id="SM00342">
    <property type="entry name" value="HTH_ARAC"/>
    <property type="match status" value="1"/>
</dbReference>
<organism evidence="6 7">
    <name type="scientific">Streptomyces clavuligerus</name>
    <dbReference type="NCBI Taxonomy" id="1901"/>
    <lineage>
        <taxon>Bacteria</taxon>
        <taxon>Bacillati</taxon>
        <taxon>Actinomycetota</taxon>
        <taxon>Actinomycetes</taxon>
        <taxon>Kitasatosporales</taxon>
        <taxon>Streptomycetaceae</taxon>
        <taxon>Streptomyces</taxon>
    </lineage>
</organism>
<dbReference type="RefSeq" id="WP_003963679.1">
    <property type="nucleotide sequence ID" value="NZ_CM000914.1"/>
</dbReference>
<dbReference type="GeneID" id="93734461"/>
<name>D5SLT9_STRCL</name>
<dbReference type="GO" id="GO:0043565">
    <property type="term" value="F:sequence-specific DNA binding"/>
    <property type="evidence" value="ECO:0007669"/>
    <property type="project" value="InterPro"/>
</dbReference>
<dbReference type="PANTHER" id="PTHR46796:SF6">
    <property type="entry name" value="ARAC SUBFAMILY"/>
    <property type="match status" value="1"/>
</dbReference>
<dbReference type="Proteomes" id="UP000002357">
    <property type="component" value="Plasmid pSCL4"/>
</dbReference>
<accession>D5SLT9</accession>
<dbReference type="Gene3D" id="1.10.10.60">
    <property type="entry name" value="Homeodomain-like"/>
    <property type="match status" value="1"/>
</dbReference>
<keyword evidence="7" id="KW-1185">Reference proteome</keyword>
<reference evidence="6 7" key="1">
    <citation type="journal article" date="2010" name="Genome Biol. Evol.">
        <title>The sequence of a 1.8-mb bacterial linear plasmid reveals a rich evolutionary reservoir of secondary metabolic pathways.</title>
        <authorList>
            <person name="Medema M.H."/>
            <person name="Trefzer A."/>
            <person name="Kovalchuk A."/>
            <person name="van den Berg M."/>
            <person name="Mueller U."/>
            <person name="Heijne W."/>
            <person name="Wu L."/>
            <person name="Alam M.T."/>
            <person name="Ronning C.M."/>
            <person name="Nierman W.C."/>
            <person name="Bovenberg R.A.L."/>
            <person name="Breitling R."/>
            <person name="Takano E."/>
        </authorList>
    </citation>
    <scope>NUCLEOTIDE SEQUENCE [LARGE SCALE GENOMIC DNA]</scope>
    <source>
        <strain evidence="7">ATCC 27064 / DSM 738 / JCM 4710 / NBRC 13307 / NCIMB 12785 / NRRL 3585 / VKM Ac-602</strain>
        <plasmid evidence="6">pSCL4</plasmid>
    </source>
</reference>